<dbReference type="PANTHER" id="PTHR36444:SF2">
    <property type="entry name" value="TRANSCRIPTIONAL REGULATOR PROTEIN YOBU-RELATED"/>
    <property type="match status" value="1"/>
</dbReference>
<evidence type="ECO:0000259" key="1">
    <source>
        <dbReference type="SMART" id="SM00871"/>
    </source>
</evidence>
<dbReference type="STRING" id="1330330.IX53_08285"/>
<proteinExistence type="predicted"/>
<protein>
    <recommendedName>
        <fullName evidence="1">AraC effector-binding domain-containing protein</fullName>
    </recommendedName>
</protein>
<accession>A0A0G2ZCH7</accession>
<reference evidence="2 3" key="1">
    <citation type="submission" date="2015-04" db="EMBL/GenBank/DDBJ databases">
        <title>Complete Genome Sequence of Kosmotoga pacifica SLHLJ1.</title>
        <authorList>
            <person name="Jiang L.J."/>
            <person name="Shao Z.Z."/>
            <person name="Jebbar M."/>
        </authorList>
    </citation>
    <scope>NUCLEOTIDE SEQUENCE [LARGE SCALE GENOMIC DNA]</scope>
    <source>
        <strain evidence="2 3">SLHLJ1</strain>
    </source>
</reference>
<dbReference type="Proteomes" id="UP000035159">
    <property type="component" value="Chromosome"/>
</dbReference>
<dbReference type="AlphaFoldDB" id="A0A0G2ZCH7"/>
<evidence type="ECO:0000313" key="3">
    <source>
        <dbReference type="Proteomes" id="UP000035159"/>
    </source>
</evidence>
<dbReference type="SUPFAM" id="SSF55136">
    <property type="entry name" value="Probable bacterial effector-binding domain"/>
    <property type="match status" value="1"/>
</dbReference>
<dbReference type="InterPro" id="IPR011256">
    <property type="entry name" value="Reg_factor_effector_dom_sf"/>
</dbReference>
<dbReference type="KEGG" id="kpf:IX53_08285"/>
<feature type="domain" description="AraC effector-binding" evidence="1">
    <location>
        <begin position="1"/>
        <end position="153"/>
    </location>
</feature>
<dbReference type="InterPro" id="IPR010499">
    <property type="entry name" value="AraC_E-bd"/>
</dbReference>
<dbReference type="EMBL" id="CP011232">
    <property type="protein sequence ID" value="AKI97806.1"/>
    <property type="molecule type" value="Genomic_DNA"/>
</dbReference>
<dbReference type="InterPro" id="IPR029441">
    <property type="entry name" value="Cass2"/>
</dbReference>
<dbReference type="PANTHER" id="PTHR36444">
    <property type="entry name" value="TRANSCRIPTIONAL REGULATOR PROTEIN YOBU-RELATED"/>
    <property type="match status" value="1"/>
</dbReference>
<sequence>MEPKIVTKPAFKAVGMRYYGKNEKGEIPKLWGEFMNKVSAQGIDEHSLKECYGLMGIMDNEGNFEYIACIPAEKFDGIPENMVKREISQSRYLVFNHVGSLEALHDTFDYIYNKYLPKCEYEVRPNTYHFEFYDERFNDFKEDSEIDIYIPIK</sequence>
<dbReference type="InterPro" id="IPR053182">
    <property type="entry name" value="YobU-like_regulator"/>
</dbReference>
<name>A0A0G2ZCH7_9BACT</name>
<dbReference type="PATRIC" id="fig|1330330.3.peg.1679"/>
<keyword evidence="3" id="KW-1185">Reference proteome</keyword>
<organism evidence="2 3">
    <name type="scientific">Kosmotoga pacifica</name>
    <dbReference type="NCBI Taxonomy" id="1330330"/>
    <lineage>
        <taxon>Bacteria</taxon>
        <taxon>Thermotogati</taxon>
        <taxon>Thermotogota</taxon>
        <taxon>Thermotogae</taxon>
        <taxon>Kosmotogales</taxon>
        <taxon>Kosmotogaceae</taxon>
        <taxon>Kosmotoga</taxon>
    </lineage>
</organism>
<evidence type="ECO:0000313" key="2">
    <source>
        <dbReference type="EMBL" id="AKI97806.1"/>
    </source>
</evidence>
<dbReference type="RefSeq" id="WP_047754941.1">
    <property type="nucleotide sequence ID" value="NZ_CASWEU010000003.1"/>
</dbReference>
<gene>
    <name evidence="2" type="ORF">IX53_08285</name>
</gene>
<dbReference type="Gene3D" id="3.20.80.10">
    <property type="entry name" value="Regulatory factor, effector binding domain"/>
    <property type="match status" value="1"/>
</dbReference>
<dbReference type="SMART" id="SM00871">
    <property type="entry name" value="AraC_E_bind"/>
    <property type="match status" value="1"/>
</dbReference>
<dbReference type="Pfam" id="PF14526">
    <property type="entry name" value="Cass2"/>
    <property type="match status" value="1"/>
</dbReference>